<reference evidence="5 6" key="1">
    <citation type="journal article" date="2016" name="Nat. Commun.">
        <title>Thousands of microbial genomes shed light on interconnected biogeochemical processes in an aquifer system.</title>
        <authorList>
            <person name="Anantharaman K."/>
            <person name="Brown C.T."/>
            <person name="Hug L.A."/>
            <person name="Sharon I."/>
            <person name="Castelle C.J."/>
            <person name="Probst A.J."/>
            <person name="Thomas B.C."/>
            <person name="Singh A."/>
            <person name="Wilkins M.J."/>
            <person name="Karaoz U."/>
            <person name="Brodie E.L."/>
            <person name="Williams K.H."/>
            <person name="Hubbard S.S."/>
            <person name="Banfield J.F."/>
        </authorList>
    </citation>
    <scope>NUCLEOTIDE SEQUENCE [LARGE SCALE GENOMIC DNA]</scope>
</reference>
<evidence type="ECO:0000256" key="2">
    <source>
        <dbReference type="SAM" id="MobiDB-lite"/>
    </source>
</evidence>
<evidence type="ECO:0000256" key="3">
    <source>
        <dbReference type="SAM" id="SignalP"/>
    </source>
</evidence>
<evidence type="ECO:0000256" key="1">
    <source>
        <dbReference type="SAM" id="Coils"/>
    </source>
</evidence>
<dbReference type="AlphaFoldDB" id="A0A1G2D5M9"/>
<accession>A0A1G2D5M9</accession>
<keyword evidence="3" id="KW-0732">Signal</keyword>
<proteinExistence type="predicted"/>
<feature type="chain" id="PRO_5009582485" description="DUF5667 domain-containing protein" evidence="3">
    <location>
        <begin position="22"/>
        <end position="343"/>
    </location>
</feature>
<feature type="compositionally biased region" description="Basic and acidic residues" evidence="2">
    <location>
        <begin position="290"/>
        <end position="321"/>
    </location>
</feature>
<protein>
    <recommendedName>
        <fullName evidence="4">DUF5667 domain-containing protein</fullName>
    </recommendedName>
</protein>
<evidence type="ECO:0000313" key="5">
    <source>
        <dbReference type="EMBL" id="OGZ08847.1"/>
    </source>
</evidence>
<feature type="region of interest" description="Disordered" evidence="2">
    <location>
        <begin position="287"/>
        <end position="343"/>
    </location>
</feature>
<keyword evidence="1" id="KW-0175">Coiled coil</keyword>
<dbReference type="Pfam" id="PF18915">
    <property type="entry name" value="DUF5667"/>
    <property type="match status" value="1"/>
</dbReference>
<feature type="coiled-coil region" evidence="1">
    <location>
        <begin position="136"/>
        <end position="238"/>
    </location>
</feature>
<gene>
    <name evidence="5" type="ORF">A3D65_02000</name>
</gene>
<feature type="compositionally biased region" description="Basic and acidic residues" evidence="2">
    <location>
        <begin position="330"/>
        <end position="343"/>
    </location>
</feature>
<dbReference type="Proteomes" id="UP000177996">
    <property type="component" value="Unassembled WGS sequence"/>
</dbReference>
<sequence length="343" mass="38252">MKINRVLISLLVVPVFAFAQAGLPAEGLPNAGLTPESPFYFFDKLGETLREFFTFNPEGKARLQITFAAERVAEIKVILETRGVEAMGLAVAQARLKEHLGDVAKIVIKQKGKGKDVSKLAKELVNEFEKPKLALAESFKAEKRAFKAKEDELKAQLKAAKRAGDTAKAETVAQELGQVKAQLELLELKGEDIEDELEAEEEKIEEELEAQEKAEKAIREAEKEKQKVLDEAAEEDIAVPAEIFGKFDSLLAQAKVALAAGNFQEAERLAKQTKKNLDFVEEAIEDLEDAKEKGEELKGEQEETVKEEAEKEAERLEKEQEKAEEDTREAEEKLREAGNEDED</sequence>
<feature type="domain" description="DUF5667" evidence="4">
    <location>
        <begin position="32"/>
        <end position="107"/>
    </location>
</feature>
<name>A0A1G2D5M9_9BACT</name>
<feature type="signal peptide" evidence="3">
    <location>
        <begin position="1"/>
        <end position="21"/>
    </location>
</feature>
<dbReference type="STRING" id="1798661.A3D65_02000"/>
<comment type="caution">
    <text evidence="5">The sequence shown here is derived from an EMBL/GenBank/DDBJ whole genome shotgun (WGS) entry which is preliminary data.</text>
</comment>
<evidence type="ECO:0000313" key="6">
    <source>
        <dbReference type="Proteomes" id="UP000177996"/>
    </source>
</evidence>
<dbReference type="EMBL" id="MHLL01000025">
    <property type="protein sequence ID" value="OGZ08847.1"/>
    <property type="molecule type" value="Genomic_DNA"/>
</dbReference>
<evidence type="ECO:0000259" key="4">
    <source>
        <dbReference type="Pfam" id="PF18915"/>
    </source>
</evidence>
<dbReference type="InterPro" id="IPR043725">
    <property type="entry name" value="DUF5667"/>
</dbReference>
<organism evidence="5 6">
    <name type="scientific">Candidatus Lloydbacteria bacterium RIFCSPHIGHO2_02_FULL_50_13</name>
    <dbReference type="NCBI Taxonomy" id="1798661"/>
    <lineage>
        <taxon>Bacteria</taxon>
        <taxon>Candidatus Lloydiibacteriota</taxon>
    </lineage>
</organism>